<accession>A0AAV1XWA9</accession>
<comment type="caution">
    <text evidence="3">The sequence shown here is derived from an EMBL/GenBank/DDBJ whole genome shotgun (WGS) entry which is preliminary data.</text>
</comment>
<evidence type="ECO:0000313" key="4">
    <source>
        <dbReference type="Proteomes" id="UP001497480"/>
    </source>
</evidence>
<evidence type="ECO:0000256" key="2">
    <source>
        <dbReference type="SAM" id="SignalP"/>
    </source>
</evidence>
<feature type="signal peptide" evidence="2">
    <location>
        <begin position="1"/>
        <end position="21"/>
    </location>
</feature>
<proteinExistence type="predicted"/>
<dbReference type="EMBL" id="CAXHTB010000019">
    <property type="protein sequence ID" value="CAL0326095.1"/>
    <property type="molecule type" value="Genomic_DNA"/>
</dbReference>
<dbReference type="Proteomes" id="UP001497480">
    <property type="component" value="Unassembled WGS sequence"/>
</dbReference>
<organism evidence="3 4">
    <name type="scientific">Lupinus luteus</name>
    <name type="common">European yellow lupine</name>
    <dbReference type="NCBI Taxonomy" id="3873"/>
    <lineage>
        <taxon>Eukaryota</taxon>
        <taxon>Viridiplantae</taxon>
        <taxon>Streptophyta</taxon>
        <taxon>Embryophyta</taxon>
        <taxon>Tracheophyta</taxon>
        <taxon>Spermatophyta</taxon>
        <taxon>Magnoliopsida</taxon>
        <taxon>eudicotyledons</taxon>
        <taxon>Gunneridae</taxon>
        <taxon>Pentapetalae</taxon>
        <taxon>rosids</taxon>
        <taxon>fabids</taxon>
        <taxon>Fabales</taxon>
        <taxon>Fabaceae</taxon>
        <taxon>Papilionoideae</taxon>
        <taxon>50 kb inversion clade</taxon>
        <taxon>genistoids sensu lato</taxon>
        <taxon>core genistoids</taxon>
        <taxon>Genisteae</taxon>
        <taxon>Lupinus</taxon>
    </lineage>
</organism>
<evidence type="ECO:0000256" key="1">
    <source>
        <dbReference type="SAM" id="MobiDB-lite"/>
    </source>
</evidence>
<keyword evidence="4" id="KW-1185">Reference proteome</keyword>
<evidence type="ECO:0000313" key="3">
    <source>
        <dbReference type="EMBL" id="CAL0326095.1"/>
    </source>
</evidence>
<gene>
    <name evidence="3" type="ORF">LLUT_LOCUS27155</name>
</gene>
<feature type="region of interest" description="Disordered" evidence="1">
    <location>
        <begin position="87"/>
        <end position="116"/>
    </location>
</feature>
<protein>
    <submittedName>
        <fullName evidence="3">Uncharacterized protein</fullName>
    </submittedName>
</protein>
<sequence length="116" mass="12048">MAMIQWIAIDLCGLSLDGVDARSSVHESGDDDEGVFVGLVAMGVVDRMIWAGWSRVFVVEDECSCVGPQAQHTPSCSSRQLSGGVCALGGEPSTRPDQQAPGQLKVSTAKVAQAGA</sequence>
<feature type="chain" id="PRO_5043606630" evidence="2">
    <location>
        <begin position="22"/>
        <end position="116"/>
    </location>
</feature>
<name>A0AAV1XWA9_LUPLU</name>
<keyword evidence="2" id="KW-0732">Signal</keyword>
<reference evidence="3 4" key="1">
    <citation type="submission" date="2024-03" db="EMBL/GenBank/DDBJ databases">
        <authorList>
            <person name="Martinez-Hernandez J."/>
        </authorList>
    </citation>
    <scope>NUCLEOTIDE SEQUENCE [LARGE SCALE GENOMIC DNA]</scope>
</reference>
<dbReference type="AlphaFoldDB" id="A0AAV1XWA9"/>